<feature type="compositionally biased region" description="Low complexity" evidence="1">
    <location>
        <begin position="46"/>
        <end position="61"/>
    </location>
</feature>
<feature type="transmembrane region" description="Helical" evidence="2">
    <location>
        <begin position="114"/>
        <end position="131"/>
    </location>
</feature>
<reference evidence="3" key="1">
    <citation type="submission" date="2021-01" db="EMBL/GenBank/DDBJ databases">
        <authorList>
            <person name="Corre E."/>
            <person name="Pelletier E."/>
            <person name="Niang G."/>
            <person name="Scheremetjew M."/>
            <person name="Finn R."/>
            <person name="Kale V."/>
            <person name="Holt S."/>
            <person name="Cochrane G."/>
            <person name="Meng A."/>
            <person name="Brown T."/>
            <person name="Cohen L."/>
        </authorList>
    </citation>
    <scope>NUCLEOTIDE SEQUENCE</scope>
    <source>
        <strain evidence="3">OF101</strain>
    </source>
</reference>
<keyword evidence="2" id="KW-0812">Transmembrane</keyword>
<feature type="compositionally biased region" description="Gly residues" evidence="1">
    <location>
        <begin position="152"/>
        <end position="167"/>
    </location>
</feature>
<gene>
    <name evidence="3" type="ORF">ACAT0790_LOCUS630</name>
</gene>
<feature type="transmembrane region" description="Helical" evidence="2">
    <location>
        <begin position="92"/>
        <end position="108"/>
    </location>
</feature>
<sequence length="176" mass="17444">MVKILPNGDIVPDSDPRASQASVTQRKPQGQQGFGAQPARVKESPAAASSQGSAGAGQASGLPPPEENIIAGDLARVLGIHGQKQVIMGREVPLIYLLVGAVLALLWISGQTGVIRVLVMGFVLYAALSQYRRAQAAGGAGGGGGGGLGGFFGGGSGDDSSGGGSGGSVINPGRRQ</sequence>
<accession>A0A7S1KVM3</accession>
<evidence type="ECO:0000256" key="2">
    <source>
        <dbReference type="SAM" id="Phobius"/>
    </source>
</evidence>
<proteinExistence type="predicted"/>
<keyword evidence="2" id="KW-0472">Membrane</keyword>
<feature type="region of interest" description="Disordered" evidence="1">
    <location>
        <begin position="1"/>
        <end position="65"/>
    </location>
</feature>
<feature type="compositionally biased region" description="Low complexity" evidence="1">
    <location>
        <begin position="28"/>
        <end position="39"/>
    </location>
</feature>
<evidence type="ECO:0000256" key="1">
    <source>
        <dbReference type="SAM" id="MobiDB-lite"/>
    </source>
</evidence>
<dbReference type="AlphaFoldDB" id="A0A7S1KVM3"/>
<feature type="region of interest" description="Disordered" evidence="1">
    <location>
        <begin position="152"/>
        <end position="176"/>
    </location>
</feature>
<organism evidence="3">
    <name type="scientific">Alexandrium catenella</name>
    <name type="common">Red tide dinoflagellate</name>
    <name type="synonym">Gonyaulax catenella</name>
    <dbReference type="NCBI Taxonomy" id="2925"/>
    <lineage>
        <taxon>Eukaryota</taxon>
        <taxon>Sar</taxon>
        <taxon>Alveolata</taxon>
        <taxon>Dinophyceae</taxon>
        <taxon>Gonyaulacales</taxon>
        <taxon>Pyrocystaceae</taxon>
        <taxon>Alexandrium</taxon>
    </lineage>
</organism>
<dbReference type="EMBL" id="HBGE01001030">
    <property type="protein sequence ID" value="CAD9087056.1"/>
    <property type="molecule type" value="Transcribed_RNA"/>
</dbReference>
<evidence type="ECO:0000313" key="3">
    <source>
        <dbReference type="EMBL" id="CAD9087056.1"/>
    </source>
</evidence>
<feature type="compositionally biased region" description="Polar residues" evidence="1">
    <location>
        <begin position="17"/>
        <end position="27"/>
    </location>
</feature>
<protein>
    <submittedName>
        <fullName evidence="3">Uncharacterized protein</fullName>
    </submittedName>
</protein>
<keyword evidence="2" id="KW-1133">Transmembrane helix</keyword>
<name>A0A7S1KVM3_ALECA</name>